<evidence type="ECO:0000313" key="3">
    <source>
        <dbReference type="EMBL" id="KKL24216.1"/>
    </source>
</evidence>
<dbReference type="AlphaFoldDB" id="A0A0F9E2U5"/>
<feature type="transmembrane region" description="Helical" evidence="2">
    <location>
        <begin position="73"/>
        <end position="99"/>
    </location>
</feature>
<organism evidence="3">
    <name type="scientific">marine sediment metagenome</name>
    <dbReference type="NCBI Taxonomy" id="412755"/>
    <lineage>
        <taxon>unclassified sequences</taxon>
        <taxon>metagenomes</taxon>
        <taxon>ecological metagenomes</taxon>
    </lineage>
</organism>
<gene>
    <name evidence="3" type="ORF">LCGC14_2417550</name>
</gene>
<reference evidence="3" key="1">
    <citation type="journal article" date="2015" name="Nature">
        <title>Complex archaea that bridge the gap between prokaryotes and eukaryotes.</title>
        <authorList>
            <person name="Spang A."/>
            <person name="Saw J.H."/>
            <person name="Jorgensen S.L."/>
            <person name="Zaremba-Niedzwiedzka K."/>
            <person name="Martijn J."/>
            <person name="Lind A.E."/>
            <person name="van Eijk R."/>
            <person name="Schleper C."/>
            <person name="Guy L."/>
            <person name="Ettema T.J."/>
        </authorList>
    </citation>
    <scope>NUCLEOTIDE SEQUENCE</scope>
</reference>
<keyword evidence="2" id="KW-1133">Transmembrane helix</keyword>
<feature type="coiled-coil region" evidence="1">
    <location>
        <begin position="215"/>
        <end position="242"/>
    </location>
</feature>
<feature type="transmembrane region" description="Helical" evidence="2">
    <location>
        <begin position="241"/>
        <end position="259"/>
    </location>
</feature>
<evidence type="ECO:0000256" key="1">
    <source>
        <dbReference type="SAM" id="Coils"/>
    </source>
</evidence>
<feature type="transmembrane region" description="Helical" evidence="2">
    <location>
        <begin position="265"/>
        <end position="283"/>
    </location>
</feature>
<keyword evidence="1" id="KW-0175">Coiled coil</keyword>
<dbReference type="EMBL" id="LAZR01036677">
    <property type="protein sequence ID" value="KKL24216.1"/>
    <property type="molecule type" value="Genomic_DNA"/>
</dbReference>
<protein>
    <submittedName>
        <fullName evidence="3">Uncharacterized protein</fullName>
    </submittedName>
</protein>
<comment type="caution">
    <text evidence="3">The sequence shown here is derived from an EMBL/GenBank/DDBJ whole genome shotgun (WGS) entry which is preliminary data.</text>
</comment>
<evidence type="ECO:0000256" key="2">
    <source>
        <dbReference type="SAM" id="Phobius"/>
    </source>
</evidence>
<name>A0A0F9E2U5_9ZZZZ</name>
<keyword evidence="2" id="KW-0812">Transmembrane</keyword>
<feature type="non-terminal residue" evidence="3">
    <location>
        <position position="528"/>
    </location>
</feature>
<feature type="transmembrane region" description="Helical" evidence="2">
    <location>
        <begin position="105"/>
        <end position="131"/>
    </location>
</feature>
<accession>A0A0F9E2U5</accession>
<proteinExistence type="predicted"/>
<feature type="transmembrane region" description="Helical" evidence="2">
    <location>
        <begin position="345"/>
        <end position="370"/>
    </location>
</feature>
<feature type="non-terminal residue" evidence="3">
    <location>
        <position position="1"/>
    </location>
</feature>
<sequence>IASYKLLYPDSEPSFVLEFHIEKYRSLDDLRELSSEEVTRIATMQAAHESILEYTYQHSIATSAQTKLSSAAYTAYITFISVMVSIIPITIGTTIAKIASSSIPTIAIGASVASSSAAASASTSAFSIILASARRLAWVVLSEIGEELLLDPWVEATVSTAVRDAGGGLLLQALATSFAESGRETFMGGVSHVFKSAISSMIHTKTQVQSEIDTKVDIQEQADQIKDALKAEEKKKERKRALFLIAGSTLALFLDHVTGIPIGSIGYSVGTGVVIAYQGIMNARALKSMVRQVHPHPGRLEFDIKASIDIYESQISSLSENNKPDIKENLIKRTWNWIREHKPELIIIGATAIVGTILSTLATGLGTLIAPLSGFSTYGLVKLKEDRGCYFEYKGQKYNRHTYSIISNFLSYKELKCEKCGESIRLSNLQTTENIFNKDFNTVKLKLLEQKKGPNDQAIYRIRFKKDEKGNYLDFPGFIYLGKSIQQVKEELRNKFYNRHGRLGMFLDKFNFKDINEFWKSLNYEVLQ</sequence>
<keyword evidence="2" id="KW-0472">Membrane</keyword>